<feature type="domain" description="Velvet" evidence="6">
    <location>
        <begin position="82"/>
        <end position="378"/>
    </location>
</feature>
<feature type="region of interest" description="Disordered" evidence="5">
    <location>
        <begin position="242"/>
        <end position="273"/>
    </location>
</feature>
<dbReference type="Proteomes" id="UP000053800">
    <property type="component" value="Unassembled WGS sequence"/>
</dbReference>
<feature type="compositionally biased region" description="Low complexity" evidence="5">
    <location>
        <begin position="421"/>
        <end position="432"/>
    </location>
</feature>
<comment type="subcellular location">
    <subcellularLocation>
        <location evidence="1">Nucleus</location>
    </subcellularLocation>
</comment>
<dbReference type="PANTHER" id="PTHR33572:SF3">
    <property type="entry name" value="VELVET COMPLEX SUBUNIT B"/>
    <property type="match status" value="1"/>
</dbReference>
<organism evidence="7 8">
    <name type="scientific">Cryptococcus bacillisporus CA1873</name>
    <dbReference type="NCBI Taxonomy" id="1296111"/>
    <lineage>
        <taxon>Eukaryota</taxon>
        <taxon>Fungi</taxon>
        <taxon>Dikarya</taxon>
        <taxon>Basidiomycota</taxon>
        <taxon>Agaricomycotina</taxon>
        <taxon>Tremellomycetes</taxon>
        <taxon>Tremellales</taxon>
        <taxon>Cryptococcaceae</taxon>
        <taxon>Cryptococcus</taxon>
        <taxon>Cryptococcus gattii species complex</taxon>
    </lineage>
</organism>
<evidence type="ECO:0000313" key="8">
    <source>
        <dbReference type="Proteomes" id="UP000053800"/>
    </source>
</evidence>
<name>A0ABR5BBL4_CRYGA</name>
<evidence type="ECO:0000313" key="7">
    <source>
        <dbReference type="EMBL" id="KIR63695.1"/>
    </source>
</evidence>
<proteinExistence type="predicted"/>
<evidence type="ECO:0000256" key="4">
    <source>
        <dbReference type="ARBA" id="ARBA00023242"/>
    </source>
</evidence>
<feature type="compositionally biased region" description="Polar residues" evidence="5">
    <location>
        <begin position="433"/>
        <end position="456"/>
    </location>
</feature>
<dbReference type="InterPro" id="IPR038491">
    <property type="entry name" value="Velvet_dom_sf"/>
</dbReference>
<feature type="compositionally biased region" description="Polar residues" evidence="5">
    <location>
        <begin position="183"/>
        <end position="207"/>
    </location>
</feature>
<keyword evidence="4" id="KW-0539">Nucleus</keyword>
<keyword evidence="3" id="KW-0804">Transcription</keyword>
<evidence type="ECO:0000256" key="3">
    <source>
        <dbReference type="ARBA" id="ARBA00023163"/>
    </source>
</evidence>
<evidence type="ECO:0000256" key="5">
    <source>
        <dbReference type="SAM" id="MobiDB-lite"/>
    </source>
</evidence>
<dbReference type="PANTHER" id="PTHR33572">
    <property type="entry name" value="SPORE DEVELOPMENT REGULATOR VOSA"/>
    <property type="match status" value="1"/>
</dbReference>
<sequence length="485" mass="52269">MSFPQPSNDTASQHISSSAAPSSPHPIATAVEKHDSSPERESEASFAISASTSQLTDENMLSGSAIMLFTPPIILQKGIFRGKQMRFALTVEQEPVLGRRKTEKDRRPLGPAPIVRLRAVECRSTDDDAQVIEEEVDAGTLDAVSIVCAADLCAPMTSRHSIIRETRGTKSFPESEHWPHGKQGTSSVNFSGVTNSEQVSPGPSTLGQKAKGRAAISEVDTMPSPSLGDVLLANEVVREEKSAKRWKRRKSSGEMSSGSATETVRARRGGAGPGAAIPERNLYGSLHVGGVKVPDLEGKMGMWFLFTDLCVKQEGSYSLRFRCYDITAVEQGGSPVAQLAECRSQPFRVYSPRQIPMLPKLTELAEHFTRLGFKLNTRKNDKTAEFPPPPPPPPPPPAHVTVSNTDSRPQPCPVQPLDPASYISSSESMSNSETATKSTSTGQSTSFMTDSTSKKSYSMEEYGESGAKEASTGQLTADIGEQRGK</sequence>
<feature type="region of interest" description="Disordered" evidence="5">
    <location>
        <begin position="167"/>
        <end position="221"/>
    </location>
</feature>
<feature type="region of interest" description="Disordered" evidence="5">
    <location>
        <begin position="380"/>
        <end position="485"/>
    </location>
</feature>
<feature type="compositionally biased region" description="Pro residues" evidence="5">
    <location>
        <begin position="386"/>
        <end position="398"/>
    </location>
</feature>
<dbReference type="InterPro" id="IPR021740">
    <property type="entry name" value="Velvet"/>
</dbReference>
<feature type="compositionally biased region" description="Basic and acidic residues" evidence="5">
    <location>
        <begin position="167"/>
        <end position="179"/>
    </location>
</feature>
<dbReference type="Pfam" id="PF11754">
    <property type="entry name" value="Velvet"/>
    <property type="match status" value="1"/>
</dbReference>
<dbReference type="InterPro" id="IPR037525">
    <property type="entry name" value="Velvet_dom"/>
</dbReference>
<feature type="compositionally biased region" description="Low complexity" evidence="5">
    <location>
        <begin position="11"/>
        <end position="28"/>
    </location>
</feature>
<dbReference type="EMBL" id="KN848895">
    <property type="protein sequence ID" value="KIR63695.1"/>
    <property type="molecule type" value="Genomic_DNA"/>
</dbReference>
<evidence type="ECO:0000256" key="2">
    <source>
        <dbReference type="ARBA" id="ARBA00023015"/>
    </source>
</evidence>
<evidence type="ECO:0000259" key="6">
    <source>
        <dbReference type="PROSITE" id="PS51821"/>
    </source>
</evidence>
<gene>
    <name evidence="7" type="ORF">I314_03100</name>
</gene>
<feature type="compositionally biased region" description="Polar residues" evidence="5">
    <location>
        <begin position="1"/>
        <end position="10"/>
    </location>
</feature>
<dbReference type="Gene3D" id="2.60.40.3960">
    <property type="entry name" value="Velvet domain"/>
    <property type="match status" value="1"/>
</dbReference>
<evidence type="ECO:0000256" key="1">
    <source>
        <dbReference type="ARBA" id="ARBA00004123"/>
    </source>
</evidence>
<feature type="region of interest" description="Disordered" evidence="5">
    <location>
        <begin position="1"/>
        <end position="44"/>
    </location>
</feature>
<protein>
    <recommendedName>
        <fullName evidence="6">Velvet domain-containing protein</fullName>
    </recommendedName>
</protein>
<reference evidence="7 8" key="1">
    <citation type="submission" date="2015-01" db="EMBL/GenBank/DDBJ databases">
        <title>The Genome Sequence of Cryptococcus gattii CA1873.</title>
        <authorList>
            <consortium name="The Broad Institute Genomics Platform"/>
            <person name="Cuomo C."/>
            <person name="Litvintseva A."/>
            <person name="Chen Y."/>
            <person name="Heitman J."/>
            <person name="Sun S."/>
            <person name="Springer D."/>
            <person name="Dromer F."/>
            <person name="Young S."/>
            <person name="Zeng Q."/>
            <person name="Gargeya S."/>
            <person name="Abouelleil A."/>
            <person name="Alvarado L."/>
            <person name="Chapman S.B."/>
            <person name="Gainer-Dewar J."/>
            <person name="Goldberg J."/>
            <person name="Griggs A."/>
            <person name="Gujja S."/>
            <person name="Hansen M."/>
            <person name="Howarth C."/>
            <person name="Imamovic A."/>
            <person name="Larimer J."/>
            <person name="Murphy C."/>
            <person name="Naylor J."/>
            <person name="Pearson M."/>
            <person name="Priest M."/>
            <person name="Roberts A."/>
            <person name="Saif S."/>
            <person name="Shea T."/>
            <person name="Sykes S."/>
            <person name="Wortman J."/>
            <person name="Nusbaum C."/>
            <person name="Birren B."/>
        </authorList>
    </citation>
    <scope>NUCLEOTIDE SEQUENCE [LARGE SCALE GENOMIC DNA]</scope>
    <source>
        <strain evidence="7 8">CA1873</strain>
    </source>
</reference>
<feature type="compositionally biased region" description="Polar residues" evidence="5">
    <location>
        <begin position="253"/>
        <end position="262"/>
    </location>
</feature>
<keyword evidence="2" id="KW-0805">Transcription regulation</keyword>
<feature type="compositionally biased region" description="Basic and acidic residues" evidence="5">
    <location>
        <begin position="31"/>
        <end position="43"/>
    </location>
</feature>
<dbReference type="PROSITE" id="PS51821">
    <property type="entry name" value="VELVET"/>
    <property type="match status" value="1"/>
</dbReference>
<keyword evidence="8" id="KW-1185">Reference proteome</keyword>
<accession>A0ABR5BBL4</accession>